<name>A0A8B0SQJ3_KLEPN</name>
<dbReference type="PANTHER" id="PTHR37937:SF1">
    <property type="entry name" value="CONJUGATIVE TRANSFER: DNA TRANSPORT"/>
    <property type="match status" value="1"/>
</dbReference>
<feature type="transmembrane region" description="Helical" evidence="6">
    <location>
        <begin position="28"/>
        <end position="48"/>
    </location>
</feature>
<keyword evidence="4 6" id="KW-1133">Transmembrane helix</keyword>
<accession>A0A8B0SQJ3</accession>
<dbReference type="PANTHER" id="PTHR37937">
    <property type="entry name" value="CONJUGATIVE TRANSFER: DNA TRANSPORT"/>
    <property type="match status" value="1"/>
</dbReference>
<evidence type="ECO:0000256" key="6">
    <source>
        <dbReference type="SAM" id="Phobius"/>
    </source>
</evidence>
<protein>
    <submittedName>
        <fullName evidence="8">IncF plasmid conjugative transfer protein TraD</fullName>
    </submittedName>
</protein>
<evidence type="ECO:0000313" key="8">
    <source>
        <dbReference type="EMBL" id="QTX14533.1"/>
    </source>
</evidence>
<organism evidence="8">
    <name type="scientific">Klebsiella pneumoniae</name>
    <dbReference type="NCBI Taxonomy" id="573"/>
    <lineage>
        <taxon>Bacteria</taxon>
        <taxon>Pseudomonadati</taxon>
        <taxon>Pseudomonadota</taxon>
        <taxon>Gammaproteobacteria</taxon>
        <taxon>Enterobacterales</taxon>
        <taxon>Enterobacteriaceae</taxon>
        <taxon>Klebsiella/Raoultella group</taxon>
        <taxon>Klebsiella</taxon>
        <taxon>Klebsiella pneumoniae complex</taxon>
    </lineage>
</organism>
<dbReference type="AlphaFoldDB" id="A0A8B0SQJ3"/>
<evidence type="ECO:0000256" key="5">
    <source>
        <dbReference type="ARBA" id="ARBA00023136"/>
    </source>
</evidence>
<dbReference type="InterPro" id="IPR022585">
    <property type="entry name" value="TraD_N"/>
</dbReference>
<keyword evidence="2" id="KW-1003">Cell membrane</keyword>
<proteinExistence type="predicted"/>
<dbReference type="InterPro" id="IPR051539">
    <property type="entry name" value="T4SS-coupling_protein"/>
</dbReference>
<comment type="subcellular location">
    <subcellularLocation>
        <location evidence="1">Cell membrane</location>
        <topology evidence="1">Multi-pass membrane protein</topology>
    </subcellularLocation>
</comment>
<evidence type="ECO:0000256" key="3">
    <source>
        <dbReference type="ARBA" id="ARBA00022692"/>
    </source>
</evidence>
<keyword evidence="8" id="KW-0614">Plasmid</keyword>
<feature type="transmembrane region" description="Helical" evidence="6">
    <location>
        <begin position="113"/>
        <end position="136"/>
    </location>
</feature>
<keyword evidence="5 6" id="KW-0472">Membrane</keyword>
<evidence type="ECO:0000256" key="4">
    <source>
        <dbReference type="ARBA" id="ARBA00022989"/>
    </source>
</evidence>
<keyword evidence="3 6" id="KW-0812">Transmembrane</keyword>
<evidence type="ECO:0000256" key="1">
    <source>
        <dbReference type="ARBA" id="ARBA00004651"/>
    </source>
</evidence>
<dbReference type="GO" id="GO:0005886">
    <property type="term" value="C:plasma membrane"/>
    <property type="evidence" value="ECO:0007669"/>
    <property type="project" value="UniProtKB-SubCell"/>
</dbReference>
<evidence type="ECO:0000259" key="7">
    <source>
        <dbReference type="Pfam" id="PF12615"/>
    </source>
</evidence>
<evidence type="ECO:0000256" key="2">
    <source>
        <dbReference type="ARBA" id="ARBA00022475"/>
    </source>
</evidence>
<dbReference type="EMBL" id="MN956836">
    <property type="protein sequence ID" value="QTX14533.1"/>
    <property type="molecule type" value="Genomic_DNA"/>
</dbReference>
<sequence>MSFNAKDMTQGGQIANMRFSHVWSDCQYYFSTCCLFLFWVLCGLMLMYRLSWQTFVNGCVYWWCTTLGPMRDIIRSQPVYTIQYYGQSLEYTSEQILADKYTIWCGEQLWTSFVFAAVVSLVICIVTFFIASWVLGRRGNSRVRMRIPAGASFPISPKEVARQMKRDGMASDIKIGDLPILKKTPKSRTFASTVP</sequence>
<reference evidence="8" key="1">
    <citation type="submission" date="2020-01" db="EMBL/GenBank/DDBJ databases">
        <authorList>
            <person name="Qin S."/>
        </authorList>
    </citation>
    <scope>NUCLEOTIDE SEQUENCE</scope>
    <source>
        <strain evidence="8">CVir17-16-YZ6g</strain>
        <plasmid evidence="8">p17-15-vir-like</plasmid>
    </source>
</reference>
<dbReference type="Pfam" id="PF12615">
    <property type="entry name" value="TraD_N"/>
    <property type="match status" value="1"/>
</dbReference>
<feature type="domain" description="TraD coupling protein N-terminal" evidence="7">
    <location>
        <begin position="33"/>
        <end position="129"/>
    </location>
</feature>
<geneLocation type="plasmid" evidence="8">
    <name>p17-15-vir-like</name>
</geneLocation>